<accession>A0A858BY81</accession>
<feature type="transmembrane region" description="Helical" evidence="1">
    <location>
        <begin position="113"/>
        <end position="133"/>
    </location>
</feature>
<keyword evidence="1" id="KW-0812">Transmembrane</keyword>
<keyword evidence="1" id="KW-0472">Membrane</keyword>
<reference evidence="2 3" key="1">
    <citation type="submission" date="2020-02" db="EMBL/GenBank/DDBJ databases">
        <authorList>
            <person name="Kim Y.B."/>
            <person name="Roh S.W."/>
        </authorList>
    </citation>
    <scope>NUCLEOTIDE SEQUENCE [LARGE SCALE GENOMIC DNA]</scope>
    <source>
        <strain evidence="2 3">DSM 103574</strain>
    </source>
</reference>
<organism evidence="2 3">
    <name type="scientific">Aminipila butyrica</name>
    <dbReference type="NCBI Taxonomy" id="433296"/>
    <lineage>
        <taxon>Bacteria</taxon>
        <taxon>Bacillati</taxon>
        <taxon>Bacillota</taxon>
        <taxon>Clostridia</taxon>
        <taxon>Peptostreptococcales</taxon>
        <taxon>Anaerovoracaceae</taxon>
        <taxon>Aminipila</taxon>
    </lineage>
</organism>
<dbReference type="Pfam" id="PF09605">
    <property type="entry name" value="Trep_Strep"/>
    <property type="match status" value="1"/>
</dbReference>
<evidence type="ECO:0000313" key="2">
    <source>
        <dbReference type="EMBL" id="QIB70412.1"/>
    </source>
</evidence>
<keyword evidence="1" id="KW-1133">Transmembrane helix</keyword>
<dbReference type="AlphaFoldDB" id="A0A858BY81"/>
<feature type="transmembrane region" description="Helical" evidence="1">
    <location>
        <begin position="14"/>
        <end position="34"/>
    </location>
</feature>
<dbReference type="Proteomes" id="UP000466848">
    <property type="component" value="Chromosome"/>
</dbReference>
<dbReference type="NCBIfam" id="TIGR02185">
    <property type="entry name" value="Trep_Strep"/>
    <property type="match status" value="1"/>
</dbReference>
<feature type="transmembrane region" description="Helical" evidence="1">
    <location>
        <begin position="68"/>
        <end position="101"/>
    </location>
</feature>
<protein>
    <submittedName>
        <fullName evidence="2">MptD family putative ECF transporter S component</fullName>
    </submittedName>
</protein>
<keyword evidence="3" id="KW-1185">Reference proteome</keyword>
<dbReference type="KEGG" id="abut:Ami103574_14410"/>
<dbReference type="EMBL" id="CP048649">
    <property type="protein sequence ID" value="QIB70412.1"/>
    <property type="molecule type" value="Genomic_DNA"/>
</dbReference>
<gene>
    <name evidence="2" type="ORF">Ami103574_14410</name>
</gene>
<feature type="transmembrane region" description="Helical" evidence="1">
    <location>
        <begin position="165"/>
        <end position="184"/>
    </location>
</feature>
<evidence type="ECO:0000313" key="3">
    <source>
        <dbReference type="Proteomes" id="UP000466848"/>
    </source>
</evidence>
<proteinExistence type="predicted"/>
<name>A0A858BY81_9FIRM</name>
<dbReference type="RefSeq" id="WP_163067650.1">
    <property type="nucleotide sequence ID" value="NZ_CP048649.1"/>
</dbReference>
<dbReference type="InterPro" id="IPR011733">
    <property type="entry name" value="CHP02185_IM"/>
</dbReference>
<evidence type="ECO:0000256" key="1">
    <source>
        <dbReference type="SAM" id="Phobius"/>
    </source>
</evidence>
<sequence>MSSELRSKLTTKDIVMASVLGVVCVAIRFIFMILGGIFPVAWFASHALDALFIGPVYMLIVAKTRHTGPIFIISLITGVIFTMASIYILISGIIAGFLAEICLRCGRFQKESWILLSYVIFSFGFIGDFYQLWVNKAAFLEYSANFGMNADYLAALDQLVSTSTILLIIASIAIGAIIGGLFGFKLMKKHFIKAGIAMGTK</sequence>